<evidence type="ECO:0000313" key="1">
    <source>
        <dbReference type="EMBL" id="CAH1395268.1"/>
    </source>
</evidence>
<accession>A0A9P0EE87</accession>
<dbReference type="AlphaFoldDB" id="A0A9P0EE87"/>
<dbReference type="EMBL" id="OV725079">
    <property type="protein sequence ID" value="CAH1395268.1"/>
    <property type="molecule type" value="Genomic_DNA"/>
</dbReference>
<reference evidence="1" key="1">
    <citation type="submission" date="2022-01" db="EMBL/GenBank/DDBJ databases">
        <authorList>
            <person name="King R."/>
        </authorList>
    </citation>
    <scope>NUCLEOTIDE SEQUENCE</scope>
</reference>
<proteinExistence type="predicted"/>
<keyword evidence="2" id="KW-1185">Reference proteome</keyword>
<evidence type="ECO:0000313" key="2">
    <source>
        <dbReference type="Proteomes" id="UP001152798"/>
    </source>
</evidence>
<name>A0A9P0EE87_NEZVI</name>
<gene>
    <name evidence="1" type="ORF">NEZAVI_LOCUS5575</name>
</gene>
<dbReference type="Proteomes" id="UP001152798">
    <property type="component" value="Chromosome 3"/>
</dbReference>
<organism evidence="1 2">
    <name type="scientific">Nezara viridula</name>
    <name type="common">Southern green stink bug</name>
    <name type="synonym">Cimex viridulus</name>
    <dbReference type="NCBI Taxonomy" id="85310"/>
    <lineage>
        <taxon>Eukaryota</taxon>
        <taxon>Metazoa</taxon>
        <taxon>Ecdysozoa</taxon>
        <taxon>Arthropoda</taxon>
        <taxon>Hexapoda</taxon>
        <taxon>Insecta</taxon>
        <taxon>Pterygota</taxon>
        <taxon>Neoptera</taxon>
        <taxon>Paraneoptera</taxon>
        <taxon>Hemiptera</taxon>
        <taxon>Heteroptera</taxon>
        <taxon>Panheteroptera</taxon>
        <taxon>Pentatomomorpha</taxon>
        <taxon>Pentatomoidea</taxon>
        <taxon>Pentatomidae</taxon>
        <taxon>Pentatominae</taxon>
        <taxon>Nezara</taxon>
    </lineage>
</organism>
<protein>
    <submittedName>
        <fullName evidence="1">Uncharacterized protein</fullName>
    </submittedName>
</protein>
<sequence length="71" mass="7649">MGEDNSHYCLAGCLRFIGSAELGSASESSFVEHSTICGQPALEGLVFYRTISTSADPIVNFTVRLEDEGVY</sequence>